<feature type="transmembrane region" description="Helical" evidence="7">
    <location>
        <begin position="20"/>
        <end position="41"/>
    </location>
</feature>
<feature type="transmembrane region" description="Helical" evidence="7">
    <location>
        <begin position="187"/>
        <end position="208"/>
    </location>
</feature>
<dbReference type="InterPro" id="IPR000515">
    <property type="entry name" value="MetI-like"/>
</dbReference>
<gene>
    <name evidence="9" type="ORF">HHI_14764</name>
</gene>
<keyword evidence="10" id="KW-1185">Reference proteome</keyword>
<accession>A0A059FDU3</accession>
<evidence type="ECO:0000256" key="4">
    <source>
        <dbReference type="ARBA" id="ARBA00022692"/>
    </source>
</evidence>
<feature type="transmembrane region" description="Helical" evidence="7">
    <location>
        <begin position="107"/>
        <end position="130"/>
    </location>
</feature>
<dbReference type="CDD" id="cd06261">
    <property type="entry name" value="TM_PBP2"/>
    <property type="match status" value="1"/>
</dbReference>
<evidence type="ECO:0000313" key="9">
    <source>
        <dbReference type="EMBL" id="KCZ88789.1"/>
    </source>
</evidence>
<dbReference type="InterPro" id="IPR035906">
    <property type="entry name" value="MetI-like_sf"/>
</dbReference>
<keyword evidence="6 7" id="KW-0472">Membrane</keyword>
<keyword evidence="5 7" id="KW-1133">Transmembrane helix</keyword>
<proteinExistence type="inferred from homology"/>
<comment type="similarity">
    <text evidence="7">Belongs to the binding-protein-dependent transport system permease family.</text>
</comment>
<dbReference type="Gene3D" id="1.10.3720.10">
    <property type="entry name" value="MetI-like"/>
    <property type="match status" value="1"/>
</dbReference>
<dbReference type="SUPFAM" id="SSF161098">
    <property type="entry name" value="MetI-like"/>
    <property type="match status" value="1"/>
</dbReference>
<feature type="transmembrane region" description="Helical" evidence="7">
    <location>
        <begin position="248"/>
        <end position="270"/>
    </location>
</feature>
<dbReference type="GO" id="GO:0005886">
    <property type="term" value="C:plasma membrane"/>
    <property type="evidence" value="ECO:0007669"/>
    <property type="project" value="UniProtKB-SubCell"/>
</dbReference>
<dbReference type="GO" id="GO:0055085">
    <property type="term" value="P:transmembrane transport"/>
    <property type="evidence" value="ECO:0007669"/>
    <property type="project" value="InterPro"/>
</dbReference>
<dbReference type="EMBL" id="ARYI01000015">
    <property type="protein sequence ID" value="KCZ88789.1"/>
    <property type="molecule type" value="Genomic_DNA"/>
</dbReference>
<evidence type="ECO:0000259" key="8">
    <source>
        <dbReference type="PROSITE" id="PS50928"/>
    </source>
</evidence>
<keyword evidence="4 7" id="KW-0812">Transmembrane</keyword>
<dbReference type="Proteomes" id="UP000025061">
    <property type="component" value="Unassembled WGS sequence"/>
</dbReference>
<dbReference type="PANTHER" id="PTHR30465">
    <property type="entry name" value="INNER MEMBRANE ABC TRANSPORTER"/>
    <property type="match status" value="1"/>
</dbReference>
<evidence type="ECO:0000256" key="2">
    <source>
        <dbReference type="ARBA" id="ARBA00022448"/>
    </source>
</evidence>
<reference evidence="9 10" key="1">
    <citation type="submission" date="2013-04" db="EMBL/GenBank/DDBJ databases">
        <title>Hyphomonas hirschiana VP5 Genome Sequencing.</title>
        <authorList>
            <person name="Lai Q."/>
            <person name="Shao Z."/>
        </authorList>
    </citation>
    <scope>NUCLEOTIDE SEQUENCE [LARGE SCALE GENOMIC DNA]</scope>
    <source>
        <strain evidence="9 10">VP5</strain>
    </source>
</reference>
<name>A0A059FDU3_9PROT</name>
<comment type="subcellular location">
    <subcellularLocation>
        <location evidence="1 7">Cell membrane</location>
        <topology evidence="1 7">Multi-pass membrane protein</topology>
    </subcellularLocation>
</comment>
<dbReference type="Pfam" id="PF19300">
    <property type="entry name" value="BPD_transp_1_N"/>
    <property type="match status" value="1"/>
</dbReference>
<dbReference type="PROSITE" id="PS50928">
    <property type="entry name" value="ABC_TM1"/>
    <property type="match status" value="1"/>
</dbReference>
<dbReference type="PATRIC" id="fig|1280951.3.peg.2976"/>
<dbReference type="PANTHER" id="PTHR30465:SF74">
    <property type="entry name" value="OLIGOPEPTIDE TRANSPORT SYSTEM PERMEASE PROTEIN OPPB"/>
    <property type="match status" value="1"/>
</dbReference>
<evidence type="ECO:0000256" key="6">
    <source>
        <dbReference type="ARBA" id="ARBA00023136"/>
    </source>
</evidence>
<protein>
    <submittedName>
        <fullName evidence="9">Oligopeptide ABC transporter permease</fullName>
    </submittedName>
</protein>
<dbReference type="RefSeq" id="WP_011647854.1">
    <property type="nucleotide sequence ID" value="NZ_ARYI01000015.1"/>
</dbReference>
<evidence type="ECO:0000256" key="5">
    <source>
        <dbReference type="ARBA" id="ARBA00022989"/>
    </source>
</evidence>
<evidence type="ECO:0000256" key="1">
    <source>
        <dbReference type="ARBA" id="ARBA00004651"/>
    </source>
</evidence>
<sequence>MTTLQRAFGRIPWGYTLRRLLIAIPTMLAIITVAFLMMRAAPGGPFDGERKLPPATEAAIAAKFGLDKPLHEQYFNYVAGVAQGDFGPSYKTLGKSVNDLISDGLPISMTIGALTMLVALTVGTSLGIFAGLRQNTAADYGVMGFAMFGISVPTFVTGPILILLLSLGAGIFAVGGLGTWPNIGMSWHNMTLPVLTLALPQIAIISRLMRASMIETMRANHIRTARAKGLAERDVIVRHALPSALLPLVSYAGPAMAGVMTGSVVIEKIFGLPGLGSYFVDGALNRDYTLVMGAIIVYAALIIVLNLVADILYAMLDPKVKYD</sequence>
<feature type="transmembrane region" description="Helical" evidence="7">
    <location>
        <begin position="290"/>
        <end position="316"/>
    </location>
</feature>
<keyword evidence="3" id="KW-1003">Cell membrane</keyword>
<feature type="domain" description="ABC transmembrane type-1" evidence="8">
    <location>
        <begin position="105"/>
        <end position="313"/>
    </location>
</feature>
<evidence type="ECO:0000256" key="3">
    <source>
        <dbReference type="ARBA" id="ARBA00022475"/>
    </source>
</evidence>
<comment type="caution">
    <text evidence="9">The sequence shown here is derived from an EMBL/GenBank/DDBJ whole genome shotgun (WGS) entry which is preliminary data.</text>
</comment>
<evidence type="ECO:0000313" key="10">
    <source>
        <dbReference type="Proteomes" id="UP000025061"/>
    </source>
</evidence>
<keyword evidence="2 7" id="KW-0813">Transport</keyword>
<evidence type="ECO:0000256" key="7">
    <source>
        <dbReference type="RuleBase" id="RU363032"/>
    </source>
</evidence>
<organism evidence="9 10">
    <name type="scientific">Hyphomonas hirschiana VP5</name>
    <dbReference type="NCBI Taxonomy" id="1280951"/>
    <lineage>
        <taxon>Bacteria</taxon>
        <taxon>Pseudomonadati</taxon>
        <taxon>Pseudomonadota</taxon>
        <taxon>Alphaproteobacteria</taxon>
        <taxon>Hyphomonadales</taxon>
        <taxon>Hyphomonadaceae</taxon>
        <taxon>Hyphomonas</taxon>
    </lineage>
</organism>
<dbReference type="InterPro" id="IPR045621">
    <property type="entry name" value="BPD_transp_1_N"/>
</dbReference>
<dbReference type="AlphaFoldDB" id="A0A059FDU3"/>
<dbReference type="Pfam" id="PF00528">
    <property type="entry name" value="BPD_transp_1"/>
    <property type="match status" value="1"/>
</dbReference>
<feature type="transmembrane region" description="Helical" evidence="7">
    <location>
        <begin position="142"/>
        <end position="175"/>
    </location>
</feature>